<evidence type="ECO:0000256" key="3">
    <source>
        <dbReference type="ARBA" id="ARBA00022833"/>
    </source>
</evidence>
<dbReference type="GO" id="GO:0003677">
    <property type="term" value="F:DNA binding"/>
    <property type="evidence" value="ECO:0007669"/>
    <property type="project" value="InterPro"/>
</dbReference>
<accession>A0A397SLK6</accession>
<sequence length="214" mass="24286">MPPVRRDKEKVKEIRKRLSYAKKKGYVGGKNKKFDISKSYTNFKGQDFEIQAQAESKINYIYLFILAAQTKTFGICPAEIPGQMGFSDANFQEDASAQNSENRDSECSSEISSPSNQSNKETQLINLGGRPKGDVWQYFDEINNGKGKHKGVICNFCDLTWSRGRANEMKSHLAIKCKGRVPKEIRLNYLREIDNEHESLETSTSISSKKTKNI</sequence>
<evidence type="ECO:0000313" key="6">
    <source>
        <dbReference type="EMBL" id="RIA84985.1"/>
    </source>
</evidence>
<keyword evidence="2" id="KW-0863">Zinc-finger</keyword>
<organism evidence="6 7">
    <name type="scientific">Glomus cerebriforme</name>
    <dbReference type="NCBI Taxonomy" id="658196"/>
    <lineage>
        <taxon>Eukaryota</taxon>
        <taxon>Fungi</taxon>
        <taxon>Fungi incertae sedis</taxon>
        <taxon>Mucoromycota</taxon>
        <taxon>Glomeromycotina</taxon>
        <taxon>Glomeromycetes</taxon>
        <taxon>Glomerales</taxon>
        <taxon>Glomeraceae</taxon>
        <taxon>Glomus</taxon>
    </lineage>
</organism>
<keyword evidence="7" id="KW-1185">Reference proteome</keyword>
<evidence type="ECO:0000256" key="1">
    <source>
        <dbReference type="ARBA" id="ARBA00022723"/>
    </source>
</evidence>
<feature type="region of interest" description="Disordered" evidence="4">
    <location>
        <begin position="93"/>
        <end position="128"/>
    </location>
</feature>
<comment type="caution">
    <text evidence="6">The sequence shown here is derived from an EMBL/GenBank/DDBJ whole genome shotgun (WGS) entry which is preliminary data.</text>
</comment>
<gene>
    <name evidence="6" type="ORF">C1645_741920</name>
</gene>
<evidence type="ECO:0000256" key="4">
    <source>
        <dbReference type="SAM" id="MobiDB-lite"/>
    </source>
</evidence>
<evidence type="ECO:0000259" key="5">
    <source>
        <dbReference type="Pfam" id="PF02892"/>
    </source>
</evidence>
<dbReference type="OrthoDB" id="2445189at2759"/>
<proteinExistence type="predicted"/>
<name>A0A397SLK6_9GLOM</name>
<dbReference type="Proteomes" id="UP000265703">
    <property type="component" value="Unassembled WGS sequence"/>
</dbReference>
<evidence type="ECO:0000313" key="7">
    <source>
        <dbReference type="Proteomes" id="UP000265703"/>
    </source>
</evidence>
<dbReference type="AlphaFoldDB" id="A0A397SLK6"/>
<dbReference type="GO" id="GO:0008270">
    <property type="term" value="F:zinc ion binding"/>
    <property type="evidence" value="ECO:0007669"/>
    <property type="project" value="UniProtKB-KW"/>
</dbReference>
<feature type="domain" description="BED-type" evidence="5">
    <location>
        <begin position="135"/>
        <end position="178"/>
    </location>
</feature>
<keyword evidence="1" id="KW-0479">Metal-binding</keyword>
<protein>
    <recommendedName>
        <fullName evidence="5">BED-type domain-containing protein</fullName>
    </recommendedName>
</protein>
<dbReference type="InterPro" id="IPR003656">
    <property type="entry name" value="Znf_BED"/>
</dbReference>
<evidence type="ECO:0000256" key="2">
    <source>
        <dbReference type="ARBA" id="ARBA00022771"/>
    </source>
</evidence>
<dbReference type="EMBL" id="QKYT01000456">
    <property type="protein sequence ID" value="RIA84985.1"/>
    <property type="molecule type" value="Genomic_DNA"/>
</dbReference>
<feature type="compositionally biased region" description="Low complexity" evidence="4">
    <location>
        <begin position="108"/>
        <end position="119"/>
    </location>
</feature>
<reference evidence="6 7" key="1">
    <citation type="submission" date="2018-06" db="EMBL/GenBank/DDBJ databases">
        <title>Comparative genomics reveals the genomic features of Rhizophagus irregularis, R. cerebriforme, R. diaphanum and Gigaspora rosea, and their symbiotic lifestyle signature.</title>
        <authorList>
            <person name="Morin E."/>
            <person name="San Clemente H."/>
            <person name="Chen E.C.H."/>
            <person name="De La Providencia I."/>
            <person name="Hainaut M."/>
            <person name="Kuo A."/>
            <person name="Kohler A."/>
            <person name="Murat C."/>
            <person name="Tang N."/>
            <person name="Roy S."/>
            <person name="Loubradou J."/>
            <person name="Henrissat B."/>
            <person name="Grigoriev I.V."/>
            <person name="Corradi N."/>
            <person name="Roux C."/>
            <person name="Martin F.M."/>
        </authorList>
    </citation>
    <scope>NUCLEOTIDE SEQUENCE [LARGE SCALE GENOMIC DNA]</scope>
    <source>
        <strain evidence="6 7">DAOM 227022</strain>
    </source>
</reference>
<keyword evidence="3" id="KW-0862">Zinc</keyword>
<dbReference type="Pfam" id="PF02892">
    <property type="entry name" value="zf-BED"/>
    <property type="match status" value="1"/>
</dbReference>